<evidence type="ECO:0008006" key="5">
    <source>
        <dbReference type="Google" id="ProtNLM"/>
    </source>
</evidence>
<keyword evidence="4" id="KW-1185">Reference proteome</keyword>
<accession>A0A9P6IBG3</accession>
<evidence type="ECO:0000256" key="1">
    <source>
        <dbReference type="ARBA" id="ARBA00004123"/>
    </source>
</evidence>
<comment type="caution">
    <text evidence="3">The sequence shown here is derived from an EMBL/GenBank/DDBJ whole genome shotgun (WGS) entry which is preliminary data.</text>
</comment>
<keyword evidence="2" id="KW-0539">Nucleus</keyword>
<dbReference type="OrthoDB" id="5229455at2759"/>
<dbReference type="Proteomes" id="UP000781932">
    <property type="component" value="Unassembled WGS sequence"/>
</dbReference>
<reference evidence="3" key="1">
    <citation type="submission" date="2020-03" db="EMBL/GenBank/DDBJ databases">
        <authorList>
            <person name="He L."/>
        </authorList>
    </citation>
    <scope>NUCLEOTIDE SEQUENCE</scope>
    <source>
        <strain evidence="3">CkLH20</strain>
    </source>
</reference>
<dbReference type="GO" id="GO:0045944">
    <property type="term" value="P:positive regulation of transcription by RNA polymerase II"/>
    <property type="evidence" value="ECO:0007669"/>
    <property type="project" value="TreeGrafter"/>
</dbReference>
<dbReference type="AlphaFoldDB" id="A0A9P6IBG3"/>
<gene>
    <name evidence="3" type="ORF">CkaCkLH20_03510</name>
</gene>
<evidence type="ECO:0000313" key="3">
    <source>
        <dbReference type="EMBL" id="KAF9879277.1"/>
    </source>
</evidence>
<dbReference type="GO" id="GO:0005634">
    <property type="term" value="C:nucleus"/>
    <property type="evidence" value="ECO:0007669"/>
    <property type="project" value="UniProtKB-SubCell"/>
</dbReference>
<evidence type="ECO:0000313" key="4">
    <source>
        <dbReference type="Proteomes" id="UP000781932"/>
    </source>
</evidence>
<dbReference type="Pfam" id="PF11951">
    <property type="entry name" value="Fungal_trans_2"/>
    <property type="match status" value="1"/>
</dbReference>
<dbReference type="GO" id="GO:0003700">
    <property type="term" value="F:DNA-binding transcription factor activity"/>
    <property type="evidence" value="ECO:0007669"/>
    <property type="project" value="TreeGrafter"/>
</dbReference>
<dbReference type="InterPro" id="IPR021858">
    <property type="entry name" value="Fun_TF"/>
</dbReference>
<dbReference type="GO" id="GO:0000976">
    <property type="term" value="F:transcription cis-regulatory region binding"/>
    <property type="evidence" value="ECO:0007669"/>
    <property type="project" value="TreeGrafter"/>
</dbReference>
<dbReference type="PANTHER" id="PTHR37534">
    <property type="entry name" value="TRANSCRIPTIONAL ACTIVATOR PROTEIN UGA3"/>
    <property type="match status" value="1"/>
</dbReference>
<comment type="subcellular location">
    <subcellularLocation>
        <location evidence="1">Nucleus</location>
    </subcellularLocation>
</comment>
<evidence type="ECO:0000256" key="2">
    <source>
        <dbReference type="ARBA" id="ARBA00023242"/>
    </source>
</evidence>
<name>A0A9P6IBG3_9PEZI</name>
<protein>
    <recommendedName>
        <fullName evidence="5">C6 zinc finger domain-containing protein</fullName>
    </recommendedName>
</protein>
<dbReference type="GeneID" id="62159303"/>
<proteinExistence type="predicted"/>
<dbReference type="PANTHER" id="PTHR37534:SF43">
    <property type="entry name" value="FINGER DOMAIN PROTEIN, PUTATIVE (AFU_ORTHOLOGUE AFUA_1G01850)-RELATED"/>
    <property type="match status" value="1"/>
</dbReference>
<dbReference type="RefSeq" id="XP_038748738.1">
    <property type="nucleotide sequence ID" value="XM_038886229.1"/>
</dbReference>
<reference evidence="3" key="2">
    <citation type="submission" date="2020-11" db="EMBL/GenBank/DDBJ databases">
        <title>Whole genome sequencing of Colletotrichum sp.</title>
        <authorList>
            <person name="Li H."/>
        </authorList>
    </citation>
    <scope>NUCLEOTIDE SEQUENCE</scope>
    <source>
        <strain evidence="3">CkLH20</strain>
    </source>
</reference>
<organism evidence="3 4">
    <name type="scientific">Colletotrichum karsti</name>
    <dbReference type="NCBI Taxonomy" id="1095194"/>
    <lineage>
        <taxon>Eukaryota</taxon>
        <taxon>Fungi</taxon>
        <taxon>Dikarya</taxon>
        <taxon>Ascomycota</taxon>
        <taxon>Pezizomycotina</taxon>
        <taxon>Sordariomycetes</taxon>
        <taxon>Hypocreomycetidae</taxon>
        <taxon>Glomerellales</taxon>
        <taxon>Glomerellaceae</taxon>
        <taxon>Colletotrichum</taxon>
        <taxon>Colletotrichum boninense species complex</taxon>
    </lineage>
</organism>
<dbReference type="EMBL" id="JAATWM020000008">
    <property type="protein sequence ID" value="KAF9879277.1"/>
    <property type="molecule type" value="Genomic_DNA"/>
</dbReference>
<sequence length="512" mass="57887">MPSPLRHILCASNHPVDAFVFAYEVGRRAKNTNPRAPVAGIGIPREQQTNNDAGAISRTGPIGSKGSSVLNSNYGSASSLQHFNANIQHSAIPGITGGYYERPISIWIPRSIEPLPSKLRDNPMNILYFHHFLNHTAKILVPYDDPKSNPFRTILPQMAVRNDHLLSLLLAYSASHRARLLRQREPEMRIALWVQDIFPALRRALGDREQIISNTSLATAIMLASLEIISPTAFGYEIPWQTHLNLARDLMQRRLADLRRTSYDPDEERVCSFLWSWFAYLDVLGSLSGGAPANEPSRSWVLEYATFTDVDDQYEIDCIMGFTNRCVQLLARVSELARHCDMQRIGPDRQTRLGWNPSPDCVRLARQLESELRESMAQPSRPCRHVQNVEARDRQEMVLMNEAFHLAGLVHLHSRVFGKLSAHADVQGPVQRIFSCMEYIRSGGTAETGFLFPMFTAGCNTLDEGQRTRILGRFRSVESNGMTQVHKARRLMERVWVTGQAWEPLLCTEFIG</sequence>